<dbReference type="CDD" id="cd00130">
    <property type="entry name" value="PAS"/>
    <property type="match status" value="1"/>
</dbReference>
<dbReference type="PROSITE" id="PS50112">
    <property type="entry name" value="PAS"/>
    <property type="match status" value="1"/>
</dbReference>
<dbReference type="SMART" id="SM00086">
    <property type="entry name" value="PAC"/>
    <property type="match status" value="1"/>
</dbReference>
<feature type="domain" description="PAC" evidence="2">
    <location>
        <begin position="56"/>
        <end position="108"/>
    </location>
</feature>
<keyword evidence="4" id="KW-1185">Reference proteome</keyword>
<dbReference type="SUPFAM" id="SSF55785">
    <property type="entry name" value="PYP-like sensor domain (PAS domain)"/>
    <property type="match status" value="1"/>
</dbReference>
<dbReference type="InterPro" id="IPR035965">
    <property type="entry name" value="PAS-like_dom_sf"/>
</dbReference>
<reference evidence="3 4" key="1">
    <citation type="submission" date="2020-10" db="EMBL/GenBank/DDBJ databases">
        <title>The draft genomes of Cyclamen pathogen Pseudomonas sp.</title>
        <authorList>
            <person name="Fujikawa T."/>
            <person name="Sawada H."/>
        </authorList>
    </citation>
    <scope>NUCLEOTIDE SEQUENCE [LARGE SCALE GENOMIC DNA]</scope>
    <source>
        <strain evidence="3 4">MAFF 301449</strain>
    </source>
</reference>
<comment type="caution">
    <text evidence="3">The sequence shown here is derived from an EMBL/GenBank/DDBJ whole genome shotgun (WGS) entry which is preliminary data.</text>
</comment>
<evidence type="ECO:0000313" key="3">
    <source>
        <dbReference type="EMBL" id="MBE8591304.1"/>
    </source>
</evidence>
<dbReference type="InterPro" id="IPR000700">
    <property type="entry name" value="PAS-assoc_C"/>
</dbReference>
<gene>
    <name evidence="3" type="ORF">IQK56_10395</name>
</gene>
<evidence type="ECO:0000259" key="1">
    <source>
        <dbReference type="PROSITE" id="PS50112"/>
    </source>
</evidence>
<dbReference type="Proteomes" id="UP000613075">
    <property type="component" value="Unassembled WGS sequence"/>
</dbReference>
<dbReference type="NCBIfam" id="TIGR00229">
    <property type="entry name" value="sensory_box"/>
    <property type="match status" value="1"/>
</dbReference>
<dbReference type="EMBL" id="JADDUM010000066">
    <property type="protein sequence ID" value="MBE8591304.1"/>
    <property type="molecule type" value="Genomic_DNA"/>
</dbReference>
<protein>
    <submittedName>
        <fullName evidence="3">PAS domain S-box protein</fullName>
    </submittedName>
</protein>
<sequence length="194" mass="22295">MFGFSREEVLGLNHVDILHAQEEIVERDIDSGPPTHHSLIDKKLIHQRSKDYGSSVSSERTYRRKDGSHFIGELRCAEIIDADSGQIEHINVIIDISERIALLNEINEGKAFLNLLTQRIPNVLYLYARRVRVTFRTVVRALSESLSSNLKRSWVSDLKKARCLDESMKKTLRWFTLQPQSLSKRVNLGHVIFG</sequence>
<organism evidence="3 4">
    <name type="scientific">Pseudomonas cyclaminis</name>
    <dbReference type="NCBI Taxonomy" id="2781239"/>
    <lineage>
        <taxon>Bacteria</taxon>
        <taxon>Pseudomonadati</taxon>
        <taxon>Pseudomonadota</taxon>
        <taxon>Gammaproteobacteria</taxon>
        <taxon>Pseudomonadales</taxon>
        <taxon>Pseudomonadaceae</taxon>
        <taxon>Pseudomonas</taxon>
    </lineage>
</organism>
<dbReference type="InterPro" id="IPR001610">
    <property type="entry name" value="PAC"/>
</dbReference>
<evidence type="ECO:0000259" key="2">
    <source>
        <dbReference type="PROSITE" id="PS50113"/>
    </source>
</evidence>
<dbReference type="PROSITE" id="PS50113">
    <property type="entry name" value="PAC"/>
    <property type="match status" value="1"/>
</dbReference>
<name>A0ABR9SSL3_9PSED</name>
<evidence type="ECO:0000313" key="4">
    <source>
        <dbReference type="Proteomes" id="UP000613075"/>
    </source>
</evidence>
<dbReference type="InterPro" id="IPR000014">
    <property type="entry name" value="PAS"/>
</dbReference>
<dbReference type="Pfam" id="PF13426">
    <property type="entry name" value="PAS_9"/>
    <property type="match status" value="1"/>
</dbReference>
<dbReference type="Gene3D" id="3.30.450.20">
    <property type="entry name" value="PAS domain"/>
    <property type="match status" value="1"/>
</dbReference>
<accession>A0ABR9SSL3</accession>
<feature type="domain" description="PAS" evidence="1">
    <location>
        <begin position="1"/>
        <end position="22"/>
    </location>
</feature>
<proteinExistence type="predicted"/>